<evidence type="ECO:0000256" key="1">
    <source>
        <dbReference type="ARBA" id="ARBA00000971"/>
    </source>
</evidence>
<evidence type="ECO:0000256" key="5">
    <source>
        <dbReference type="ARBA" id="ARBA00023235"/>
    </source>
</evidence>
<gene>
    <name evidence="9" type="primary">surA</name>
    <name evidence="9" type="ORF">Pla52o_29850</name>
</gene>
<name>A0A5C6CKU3_9BACT</name>
<dbReference type="Gene3D" id="3.10.50.40">
    <property type="match status" value="1"/>
</dbReference>
<keyword evidence="4" id="KW-0697">Rotamase</keyword>
<dbReference type="InterPro" id="IPR027304">
    <property type="entry name" value="Trigger_fact/SurA_dom_sf"/>
</dbReference>
<reference evidence="9 10" key="1">
    <citation type="submission" date="2019-02" db="EMBL/GenBank/DDBJ databases">
        <title>Deep-cultivation of Planctomycetes and their phenomic and genomic characterization uncovers novel biology.</title>
        <authorList>
            <person name="Wiegand S."/>
            <person name="Jogler M."/>
            <person name="Boedeker C."/>
            <person name="Pinto D."/>
            <person name="Vollmers J."/>
            <person name="Rivas-Marin E."/>
            <person name="Kohn T."/>
            <person name="Peeters S.H."/>
            <person name="Heuer A."/>
            <person name="Rast P."/>
            <person name="Oberbeckmann S."/>
            <person name="Bunk B."/>
            <person name="Jeske O."/>
            <person name="Meyerdierks A."/>
            <person name="Storesund J.E."/>
            <person name="Kallscheuer N."/>
            <person name="Luecker S."/>
            <person name="Lage O.M."/>
            <person name="Pohl T."/>
            <person name="Merkel B.J."/>
            <person name="Hornburger P."/>
            <person name="Mueller R.-W."/>
            <person name="Bruemmer F."/>
            <person name="Labrenz M."/>
            <person name="Spormann A.M."/>
            <person name="Op Den Camp H."/>
            <person name="Overmann J."/>
            <person name="Amann R."/>
            <person name="Jetten M.S.M."/>
            <person name="Mascher T."/>
            <person name="Medema M.H."/>
            <person name="Devos D.P."/>
            <person name="Kaster A.-K."/>
            <person name="Ovreas L."/>
            <person name="Rohde M."/>
            <person name="Galperin M.Y."/>
            <person name="Jogler C."/>
        </authorList>
    </citation>
    <scope>NUCLEOTIDE SEQUENCE [LARGE SCALE GENOMIC DNA]</scope>
    <source>
        <strain evidence="9 10">Pla52o</strain>
    </source>
</reference>
<accession>A0A5C6CKU3</accession>
<organism evidence="9 10">
    <name type="scientific">Novipirellula galeiformis</name>
    <dbReference type="NCBI Taxonomy" id="2528004"/>
    <lineage>
        <taxon>Bacteria</taxon>
        <taxon>Pseudomonadati</taxon>
        <taxon>Planctomycetota</taxon>
        <taxon>Planctomycetia</taxon>
        <taxon>Pirellulales</taxon>
        <taxon>Pirellulaceae</taxon>
        <taxon>Novipirellula</taxon>
    </lineage>
</organism>
<keyword evidence="5 9" id="KW-0413">Isomerase</keyword>
<evidence type="ECO:0000313" key="10">
    <source>
        <dbReference type="Proteomes" id="UP000316304"/>
    </source>
</evidence>
<feature type="region of interest" description="Disordered" evidence="6">
    <location>
        <begin position="587"/>
        <end position="610"/>
    </location>
</feature>
<proteinExistence type="predicted"/>
<keyword evidence="3 7" id="KW-0732">Signal</keyword>
<dbReference type="PANTHER" id="PTHR47245:SF1">
    <property type="entry name" value="FOLDASE PROTEIN PRSA"/>
    <property type="match status" value="1"/>
</dbReference>
<protein>
    <recommendedName>
        <fullName evidence="2">peptidylprolyl isomerase</fullName>
        <ecNumber evidence="2">5.2.1.8</ecNumber>
    </recommendedName>
</protein>
<dbReference type="Proteomes" id="UP000316304">
    <property type="component" value="Unassembled WGS sequence"/>
</dbReference>
<dbReference type="AlphaFoldDB" id="A0A5C6CKU3"/>
<evidence type="ECO:0000256" key="7">
    <source>
        <dbReference type="SAM" id="SignalP"/>
    </source>
</evidence>
<dbReference type="PANTHER" id="PTHR47245">
    <property type="entry name" value="PEPTIDYLPROLYL ISOMERASE"/>
    <property type="match status" value="1"/>
</dbReference>
<dbReference type="InterPro" id="IPR050245">
    <property type="entry name" value="PrsA_foldase"/>
</dbReference>
<feature type="domain" description="PpiC" evidence="8">
    <location>
        <begin position="401"/>
        <end position="527"/>
    </location>
</feature>
<dbReference type="PROSITE" id="PS51257">
    <property type="entry name" value="PROKAR_LIPOPROTEIN"/>
    <property type="match status" value="1"/>
</dbReference>
<dbReference type="EMBL" id="SJPT01000004">
    <property type="protein sequence ID" value="TWU23449.1"/>
    <property type="molecule type" value="Genomic_DNA"/>
</dbReference>
<feature type="chain" id="PRO_5022683703" description="peptidylprolyl isomerase" evidence="7">
    <location>
        <begin position="26"/>
        <end position="610"/>
    </location>
</feature>
<evidence type="ECO:0000256" key="6">
    <source>
        <dbReference type="SAM" id="MobiDB-lite"/>
    </source>
</evidence>
<keyword evidence="10" id="KW-1185">Reference proteome</keyword>
<evidence type="ECO:0000259" key="8">
    <source>
        <dbReference type="Pfam" id="PF13145"/>
    </source>
</evidence>
<feature type="signal peptide" evidence="7">
    <location>
        <begin position="1"/>
        <end position="25"/>
    </location>
</feature>
<dbReference type="Gene3D" id="1.10.4030.10">
    <property type="entry name" value="Porin chaperone SurA, peptide-binding domain"/>
    <property type="match status" value="1"/>
</dbReference>
<evidence type="ECO:0000256" key="2">
    <source>
        <dbReference type="ARBA" id="ARBA00013194"/>
    </source>
</evidence>
<sequence length="610" mass="65906" precursor="true">MNFGRTDRLCCLLALWCLISSGCSSVPIVPPAPPVPTPPTSATVGTTTLVAIAAPAPASPSCTLPEFLGINQVIGGTAGLLRLLRDRITARLGGRFPGLEPKPPLLALTDPANLSPDAPASVQAAAKVKQQKDAAAQKAKAAEYLATVGCGCYEGVAEALAANLTDCSEEVRYATVKALRAVAQQDCCSCGKNSCCTLEVHQGLSRLAWDVDSTGCFVETSSRVRRTARLALEHCCVPIGNPDERYDHLPAEGPELEEGELLSKASRAIGELVRHAAEPNSVTSQVLVRVNGEPILAEEILATVEQRFVESGESIQSASDKRLQSLMDEVLEQAIDRKVLAQTARIVLSVAVRERLQEQSTFPLGNPIGQVAYDETTLNARFELSLAEELLRRQVDHDALVDQAAVTTWYQQHAELYRAPDQIRWQQFSVNASEVGDSDLATEFLAYAKLAATGFRSEPPTGYDERYVHRKTFDFMTLNDVAFPAIRDSLESLKPGQASEIMTSPLGASFVLVNEIRLSPPKPLEDVTRQVKMDILEDRRKAAETAYIAQLRTQARIQYAGDEPAEPEVPGKLDVPAELKVIKPVVDSESTESKILSQSQGGSGPETAQL</sequence>
<dbReference type="GO" id="GO:0003755">
    <property type="term" value="F:peptidyl-prolyl cis-trans isomerase activity"/>
    <property type="evidence" value="ECO:0007669"/>
    <property type="project" value="UniProtKB-KW"/>
</dbReference>
<evidence type="ECO:0000256" key="3">
    <source>
        <dbReference type="ARBA" id="ARBA00022729"/>
    </source>
</evidence>
<comment type="catalytic activity">
    <reaction evidence="1">
        <text>[protein]-peptidylproline (omega=180) = [protein]-peptidylproline (omega=0)</text>
        <dbReference type="Rhea" id="RHEA:16237"/>
        <dbReference type="Rhea" id="RHEA-COMP:10747"/>
        <dbReference type="Rhea" id="RHEA-COMP:10748"/>
        <dbReference type="ChEBI" id="CHEBI:83833"/>
        <dbReference type="ChEBI" id="CHEBI:83834"/>
        <dbReference type="EC" id="5.2.1.8"/>
    </reaction>
</comment>
<dbReference type="InterPro" id="IPR046357">
    <property type="entry name" value="PPIase_dom_sf"/>
</dbReference>
<dbReference type="SUPFAM" id="SSF109998">
    <property type="entry name" value="Triger factor/SurA peptide-binding domain-like"/>
    <property type="match status" value="1"/>
</dbReference>
<evidence type="ECO:0000256" key="4">
    <source>
        <dbReference type="ARBA" id="ARBA00023110"/>
    </source>
</evidence>
<evidence type="ECO:0000313" key="9">
    <source>
        <dbReference type="EMBL" id="TWU23449.1"/>
    </source>
</evidence>
<comment type="caution">
    <text evidence="9">The sequence shown here is derived from an EMBL/GenBank/DDBJ whole genome shotgun (WGS) entry which is preliminary data.</text>
</comment>
<dbReference type="Pfam" id="PF13145">
    <property type="entry name" value="Rotamase_2"/>
    <property type="match status" value="1"/>
</dbReference>
<feature type="compositionally biased region" description="Polar residues" evidence="6">
    <location>
        <begin position="593"/>
        <end position="610"/>
    </location>
</feature>
<dbReference type="InterPro" id="IPR000297">
    <property type="entry name" value="PPIase_PpiC"/>
</dbReference>
<dbReference type="EC" id="5.2.1.8" evidence="2"/>